<keyword evidence="2" id="KW-1185">Reference proteome</keyword>
<comment type="caution">
    <text evidence="1">The sequence shown here is derived from an EMBL/GenBank/DDBJ whole genome shotgun (WGS) entry which is preliminary data.</text>
</comment>
<sequence length="184" mass="20849">MDGRYWLWFLRMMSRQENDAAIGSNDVVCLNATSGLNNGSVPNVTSGPNEGVDKVFYGELNDADGIIIKTLVTEHQCSITFKNKRANYKLVVKHVLSKFRIVPKLNIVEMQNLGGEEIKVELTKHTCIKARKWALEKISDSVALEFNRLFDYVFALRSTDPTGTFELMVERPTEAKIQDIVCEF</sequence>
<dbReference type="PANTHER" id="PTHR31973">
    <property type="entry name" value="POLYPROTEIN, PUTATIVE-RELATED"/>
    <property type="match status" value="1"/>
</dbReference>
<dbReference type="PANTHER" id="PTHR31973:SF187">
    <property type="entry name" value="MUTATOR TRANSPOSASE MUDRA PROTEIN"/>
    <property type="match status" value="1"/>
</dbReference>
<dbReference type="EMBL" id="JBBPBM010000727">
    <property type="protein sequence ID" value="KAK8492324.1"/>
    <property type="molecule type" value="Genomic_DNA"/>
</dbReference>
<organism evidence="1 2">
    <name type="scientific">Hibiscus sabdariffa</name>
    <name type="common">roselle</name>
    <dbReference type="NCBI Taxonomy" id="183260"/>
    <lineage>
        <taxon>Eukaryota</taxon>
        <taxon>Viridiplantae</taxon>
        <taxon>Streptophyta</taxon>
        <taxon>Embryophyta</taxon>
        <taxon>Tracheophyta</taxon>
        <taxon>Spermatophyta</taxon>
        <taxon>Magnoliopsida</taxon>
        <taxon>eudicotyledons</taxon>
        <taxon>Gunneridae</taxon>
        <taxon>Pentapetalae</taxon>
        <taxon>rosids</taxon>
        <taxon>malvids</taxon>
        <taxon>Malvales</taxon>
        <taxon>Malvaceae</taxon>
        <taxon>Malvoideae</taxon>
        <taxon>Hibiscus</taxon>
    </lineage>
</organism>
<evidence type="ECO:0000313" key="2">
    <source>
        <dbReference type="Proteomes" id="UP001472677"/>
    </source>
</evidence>
<name>A0ABR2AHQ2_9ROSI</name>
<proteinExistence type="predicted"/>
<protein>
    <submittedName>
        <fullName evidence="1">Uncharacterized protein</fullName>
    </submittedName>
</protein>
<gene>
    <name evidence="1" type="ORF">V6N12_036771</name>
</gene>
<dbReference type="Proteomes" id="UP001472677">
    <property type="component" value="Unassembled WGS sequence"/>
</dbReference>
<evidence type="ECO:0000313" key="1">
    <source>
        <dbReference type="EMBL" id="KAK8492324.1"/>
    </source>
</evidence>
<accession>A0ABR2AHQ2</accession>
<reference evidence="1 2" key="1">
    <citation type="journal article" date="2024" name="G3 (Bethesda)">
        <title>Genome assembly of Hibiscus sabdariffa L. provides insights into metabolisms of medicinal natural products.</title>
        <authorList>
            <person name="Kim T."/>
        </authorList>
    </citation>
    <scope>NUCLEOTIDE SEQUENCE [LARGE SCALE GENOMIC DNA]</scope>
    <source>
        <strain evidence="1">TK-2024</strain>
        <tissue evidence="1">Old leaves</tissue>
    </source>
</reference>